<sequence>MFIIREALSQDMQDILNIWLNASIQAHNFIPDSFWHEKIVDMKHVYLPVAKNYVIEDTHRIKGFASLLEDQDMLAALFIDPEFQGVGYGSALLNFLKTQYRQLNLNVYAENTAAVEFYQKHYFSILTQNIDAHTQHAEFAMCWNR</sequence>
<keyword evidence="1 4" id="KW-0808">Transferase</keyword>
<dbReference type="GO" id="GO:0016747">
    <property type="term" value="F:acyltransferase activity, transferring groups other than amino-acyl groups"/>
    <property type="evidence" value="ECO:0007669"/>
    <property type="project" value="InterPro"/>
</dbReference>
<dbReference type="RefSeq" id="WP_097078273.1">
    <property type="nucleotide sequence ID" value="NZ_BAABHT010000010.1"/>
</dbReference>
<feature type="domain" description="N-acetyltransferase" evidence="3">
    <location>
        <begin position="2"/>
        <end position="145"/>
    </location>
</feature>
<evidence type="ECO:0000256" key="1">
    <source>
        <dbReference type="ARBA" id="ARBA00022679"/>
    </source>
</evidence>
<dbReference type="PROSITE" id="PS51186">
    <property type="entry name" value="GNAT"/>
    <property type="match status" value="1"/>
</dbReference>
<dbReference type="SUPFAM" id="SSF55729">
    <property type="entry name" value="Acyl-CoA N-acyltransferases (Nat)"/>
    <property type="match status" value="1"/>
</dbReference>
<dbReference type="Gene3D" id="3.40.630.30">
    <property type="match status" value="1"/>
</dbReference>
<accession>A0A240E802</accession>
<dbReference type="InterPro" id="IPR000182">
    <property type="entry name" value="GNAT_dom"/>
</dbReference>
<reference evidence="5" key="1">
    <citation type="submission" date="2016-09" db="EMBL/GenBank/DDBJ databases">
        <authorList>
            <person name="Varghese N."/>
            <person name="Submissions S."/>
        </authorList>
    </citation>
    <scope>NUCLEOTIDE SEQUENCE [LARGE SCALE GENOMIC DNA]</scope>
    <source>
        <strain evidence="5">ANC 4466</strain>
    </source>
</reference>
<evidence type="ECO:0000259" key="3">
    <source>
        <dbReference type="PROSITE" id="PS51186"/>
    </source>
</evidence>
<evidence type="ECO:0000313" key="4">
    <source>
        <dbReference type="EMBL" id="SNX44000.1"/>
    </source>
</evidence>
<name>A0A240E802_9GAMM</name>
<dbReference type="PANTHER" id="PTHR43800:SF1">
    <property type="entry name" value="PEPTIDYL-LYSINE N-ACETYLTRANSFERASE YJAB"/>
    <property type="match status" value="1"/>
</dbReference>
<dbReference type="Pfam" id="PF00583">
    <property type="entry name" value="Acetyltransf_1"/>
    <property type="match status" value="1"/>
</dbReference>
<dbReference type="EMBL" id="OANT01000002">
    <property type="protein sequence ID" value="SNX44000.1"/>
    <property type="molecule type" value="Genomic_DNA"/>
</dbReference>
<dbReference type="CDD" id="cd04301">
    <property type="entry name" value="NAT_SF"/>
    <property type="match status" value="1"/>
</dbReference>
<keyword evidence="2" id="KW-0012">Acyltransferase</keyword>
<dbReference type="OrthoDB" id="9789605at2"/>
<evidence type="ECO:0000313" key="5">
    <source>
        <dbReference type="Proteomes" id="UP000219042"/>
    </source>
</evidence>
<dbReference type="Proteomes" id="UP000219042">
    <property type="component" value="Unassembled WGS sequence"/>
</dbReference>
<dbReference type="PANTHER" id="PTHR43800">
    <property type="entry name" value="PEPTIDYL-LYSINE N-ACETYLTRANSFERASE YJAB"/>
    <property type="match status" value="1"/>
</dbReference>
<dbReference type="AlphaFoldDB" id="A0A240E802"/>
<protein>
    <submittedName>
        <fullName evidence="4">Putative acetyltransferase</fullName>
    </submittedName>
</protein>
<dbReference type="NCBIfam" id="NF007853">
    <property type="entry name" value="PRK10562.1"/>
    <property type="match status" value="1"/>
</dbReference>
<gene>
    <name evidence="4" type="ORF">SAMN05421731_102158</name>
</gene>
<organism evidence="4 5">
    <name type="scientific">Acinetobacter puyangensis</name>
    <dbReference type="NCBI Taxonomy" id="1096779"/>
    <lineage>
        <taxon>Bacteria</taxon>
        <taxon>Pseudomonadati</taxon>
        <taxon>Pseudomonadota</taxon>
        <taxon>Gammaproteobacteria</taxon>
        <taxon>Moraxellales</taxon>
        <taxon>Moraxellaceae</taxon>
        <taxon>Acinetobacter</taxon>
    </lineage>
</organism>
<dbReference type="InterPro" id="IPR016181">
    <property type="entry name" value="Acyl_CoA_acyltransferase"/>
</dbReference>
<keyword evidence="5" id="KW-1185">Reference proteome</keyword>
<evidence type="ECO:0000256" key="2">
    <source>
        <dbReference type="ARBA" id="ARBA00023315"/>
    </source>
</evidence>
<proteinExistence type="predicted"/>